<dbReference type="EMBL" id="LR134477">
    <property type="protein sequence ID" value="VEI15024.1"/>
    <property type="molecule type" value="Genomic_DNA"/>
</dbReference>
<dbReference type="KEGG" id="avc:NCTC10951_00907"/>
<dbReference type="AlphaFoldDB" id="A0A448PJC8"/>
<accession>A0A448PJC8</accession>
<protein>
    <submittedName>
        <fullName evidence="1">Uncharacterized protein</fullName>
    </submittedName>
</protein>
<dbReference type="Proteomes" id="UP000268658">
    <property type="component" value="Chromosome"/>
</dbReference>
<evidence type="ECO:0000313" key="1">
    <source>
        <dbReference type="EMBL" id="VEI15024.1"/>
    </source>
</evidence>
<dbReference type="OrthoDB" id="3252867at2"/>
<dbReference type="RefSeq" id="WP_126413621.1">
    <property type="nucleotide sequence ID" value="NZ_JASPER010000048.1"/>
</dbReference>
<gene>
    <name evidence="1" type="ORF">NCTC10951_00907</name>
</gene>
<name>A0A448PJC8_ACTVI</name>
<proteinExistence type="predicted"/>
<reference evidence="1 2" key="1">
    <citation type="submission" date="2018-12" db="EMBL/GenBank/DDBJ databases">
        <authorList>
            <consortium name="Pathogen Informatics"/>
        </authorList>
    </citation>
    <scope>NUCLEOTIDE SEQUENCE [LARGE SCALE GENOMIC DNA]</scope>
    <source>
        <strain evidence="1 2">NCTC10951</strain>
    </source>
</reference>
<sequence length="448" mass="48873">MTTAPASESRRHGPAIPRWMLPTVRVRRRGDVITVEQRVPARVESTRSTSSGISSGRIRYQRRIPIYESGLGLPTALALVKERLTVPADAADEQQVRQTIESAIAAYDPGTATLSRQINRDALTWLLRAVTGVLLTAFGIYFSTSLTNSDLPSAPGTIFAFINGVLLVGPLIFIVMSISIAVFGVRAAWALRTPKFVAEEQWGLLRQTLTRLTGQDPGSSRPLDVEAGLRRDLITHPHGSSSARGVTRDGRMGPLWPDAYDVSRSMRRGRRTLVGMTIFASIPLAVGVLVCVLTINAGQPTFIPLIFCTGFFGIFVSVSLKGCDRLIISYPDTMPGGTEPRTITWEDVDVPSLPTWCDARRRERYWNLVATMFAVEILVAGLAFAVAVMRAQAMFTARISSEEAESSAVMFNSAFILAVIAAAAGTVVVGRLWIRQKDSELRRRAGIA</sequence>
<evidence type="ECO:0000313" key="2">
    <source>
        <dbReference type="Proteomes" id="UP000268658"/>
    </source>
</evidence>
<organism evidence="1 2">
    <name type="scientific">Actinomyces viscosus</name>
    <dbReference type="NCBI Taxonomy" id="1656"/>
    <lineage>
        <taxon>Bacteria</taxon>
        <taxon>Bacillati</taxon>
        <taxon>Actinomycetota</taxon>
        <taxon>Actinomycetes</taxon>
        <taxon>Actinomycetales</taxon>
        <taxon>Actinomycetaceae</taxon>
        <taxon>Actinomyces</taxon>
    </lineage>
</organism>